<dbReference type="PANTHER" id="PTHR30038:SF0">
    <property type="entry name" value="TUNGSTEN-CONTAINING ALDEHYDE FERREDOXIN OXIDOREDUCTASE"/>
    <property type="match status" value="1"/>
</dbReference>
<dbReference type="PANTHER" id="PTHR30038">
    <property type="entry name" value="ALDEHYDE FERREDOXIN OXIDOREDUCTASE"/>
    <property type="match status" value="1"/>
</dbReference>
<feature type="domain" description="Aldehyde ferredoxin oxidoreductase C-terminal" evidence="1">
    <location>
        <begin position="17"/>
        <end position="146"/>
    </location>
</feature>
<protein>
    <recommendedName>
        <fullName evidence="1">Aldehyde ferredoxin oxidoreductase C-terminal domain-containing protein</fullName>
    </recommendedName>
</protein>
<dbReference type="InterPro" id="IPR001203">
    <property type="entry name" value="OxRdtase_Ald_Fedxn_C"/>
</dbReference>
<dbReference type="InterPro" id="IPR051919">
    <property type="entry name" value="W-dependent_AOR"/>
</dbReference>
<name>X0UNL8_9ZZZZ</name>
<accession>X0UNL8</accession>
<sequence>TFGHTIEEIGINFYPRQAGAEKAANVARLQDWRTLCNALVLCNFANVPPESVLELINCVTGFDYNLDELVAIGERAWNLKRVINHRLGLTGKNDRLPGHLLKPLPDGGSAGYVPPFKEMLAAYYQFRGWDPETGRPTSERLESLDLTERISDN</sequence>
<proteinExistence type="predicted"/>
<dbReference type="Gene3D" id="1.10.599.10">
    <property type="entry name" value="Aldehyde Ferredoxin Oxidoreductase Protein, subunit A, domain 3"/>
    <property type="match status" value="1"/>
</dbReference>
<gene>
    <name evidence="2" type="ORF">S01H1_39916</name>
</gene>
<dbReference type="InterPro" id="IPR013985">
    <property type="entry name" value="Ald_Fedxn_OxRdtase_dom3"/>
</dbReference>
<dbReference type="GO" id="GO:0016625">
    <property type="term" value="F:oxidoreductase activity, acting on the aldehyde or oxo group of donors, iron-sulfur protein as acceptor"/>
    <property type="evidence" value="ECO:0007669"/>
    <property type="project" value="InterPro"/>
</dbReference>
<dbReference type="GO" id="GO:0009055">
    <property type="term" value="F:electron transfer activity"/>
    <property type="evidence" value="ECO:0007669"/>
    <property type="project" value="InterPro"/>
</dbReference>
<dbReference type="SUPFAM" id="SSF48310">
    <property type="entry name" value="Aldehyde ferredoxin oxidoreductase, C-terminal domains"/>
    <property type="match status" value="1"/>
</dbReference>
<dbReference type="AlphaFoldDB" id="X0UNL8"/>
<comment type="caution">
    <text evidence="2">The sequence shown here is derived from an EMBL/GenBank/DDBJ whole genome shotgun (WGS) entry which is preliminary data.</text>
</comment>
<dbReference type="InterPro" id="IPR036021">
    <property type="entry name" value="Tungsten_al_ferr_oxy-like_C"/>
</dbReference>
<dbReference type="Pfam" id="PF01314">
    <property type="entry name" value="AFOR_C"/>
    <property type="match status" value="1"/>
</dbReference>
<reference evidence="2" key="1">
    <citation type="journal article" date="2014" name="Front. Microbiol.">
        <title>High frequency of phylogenetically diverse reductive dehalogenase-homologous genes in deep subseafloor sedimentary metagenomes.</title>
        <authorList>
            <person name="Kawai M."/>
            <person name="Futagami T."/>
            <person name="Toyoda A."/>
            <person name="Takaki Y."/>
            <person name="Nishi S."/>
            <person name="Hori S."/>
            <person name="Arai W."/>
            <person name="Tsubouchi T."/>
            <person name="Morono Y."/>
            <person name="Uchiyama I."/>
            <person name="Ito T."/>
            <person name="Fujiyama A."/>
            <person name="Inagaki F."/>
            <person name="Takami H."/>
        </authorList>
    </citation>
    <scope>NUCLEOTIDE SEQUENCE</scope>
    <source>
        <strain evidence="2">Expedition CK06-06</strain>
    </source>
</reference>
<dbReference type="GO" id="GO:0051536">
    <property type="term" value="F:iron-sulfur cluster binding"/>
    <property type="evidence" value="ECO:0007669"/>
    <property type="project" value="InterPro"/>
</dbReference>
<organism evidence="2">
    <name type="scientific">marine sediment metagenome</name>
    <dbReference type="NCBI Taxonomy" id="412755"/>
    <lineage>
        <taxon>unclassified sequences</taxon>
        <taxon>metagenomes</taxon>
        <taxon>ecological metagenomes</taxon>
    </lineage>
</organism>
<evidence type="ECO:0000259" key="1">
    <source>
        <dbReference type="Pfam" id="PF01314"/>
    </source>
</evidence>
<feature type="non-terminal residue" evidence="2">
    <location>
        <position position="1"/>
    </location>
</feature>
<dbReference type="EMBL" id="BARS01025238">
    <property type="protein sequence ID" value="GAG01898.1"/>
    <property type="molecule type" value="Genomic_DNA"/>
</dbReference>
<evidence type="ECO:0000313" key="2">
    <source>
        <dbReference type="EMBL" id="GAG01898.1"/>
    </source>
</evidence>